<organism evidence="2 3">
    <name type="scientific">Candidatus Shapirobacteria bacterium CG_4_8_14_3_um_filter_39_11</name>
    <dbReference type="NCBI Taxonomy" id="1974875"/>
    <lineage>
        <taxon>Bacteria</taxon>
        <taxon>Candidatus Shapironibacteriota</taxon>
    </lineage>
</organism>
<gene>
    <name evidence="2" type="ORF">CO010_03160</name>
</gene>
<dbReference type="Proteomes" id="UP000230384">
    <property type="component" value="Unassembled WGS sequence"/>
</dbReference>
<evidence type="ECO:0000259" key="1">
    <source>
        <dbReference type="Pfam" id="PF08241"/>
    </source>
</evidence>
<dbReference type="AlphaFoldDB" id="A0A2M8GFW0"/>
<evidence type="ECO:0000313" key="3">
    <source>
        <dbReference type="Proteomes" id="UP000230384"/>
    </source>
</evidence>
<dbReference type="Pfam" id="PF08241">
    <property type="entry name" value="Methyltransf_11"/>
    <property type="match status" value="1"/>
</dbReference>
<dbReference type="InterPro" id="IPR029063">
    <property type="entry name" value="SAM-dependent_MTases_sf"/>
</dbReference>
<dbReference type="EMBL" id="PFQN01000049">
    <property type="protein sequence ID" value="PJC76184.1"/>
    <property type="molecule type" value="Genomic_DNA"/>
</dbReference>
<comment type="caution">
    <text evidence="2">The sequence shown here is derived from an EMBL/GenBank/DDBJ whole genome shotgun (WGS) entry which is preliminary data.</text>
</comment>
<dbReference type="GO" id="GO:0008757">
    <property type="term" value="F:S-adenosylmethionine-dependent methyltransferase activity"/>
    <property type="evidence" value="ECO:0007669"/>
    <property type="project" value="InterPro"/>
</dbReference>
<dbReference type="Gene3D" id="3.40.50.150">
    <property type="entry name" value="Vaccinia Virus protein VP39"/>
    <property type="match status" value="1"/>
</dbReference>
<feature type="non-terminal residue" evidence="2">
    <location>
        <position position="1"/>
    </location>
</feature>
<evidence type="ECO:0000313" key="2">
    <source>
        <dbReference type="EMBL" id="PJC76184.1"/>
    </source>
</evidence>
<accession>A0A2M8GFW0</accession>
<name>A0A2M8GFW0_9BACT</name>
<reference evidence="3" key="1">
    <citation type="submission" date="2017-09" db="EMBL/GenBank/DDBJ databases">
        <title>Depth-based differentiation of microbial function through sediment-hosted aquifers and enrichment of novel symbionts in the deep terrestrial subsurface.</title>
        <authorList>
            <person name="Probst A.J."/>
            <person name="Ladd B."/>
            <person name="Jarett J.K."/>
            <person name="Geller-Mcgrath D.E."/>
            <person name="Sieber C.M.K."/>
            <person name="Emerson J.B."/>
            <person name="Anantharaman K."/>
            <person name="Thomas B.C."/>
            <person name="Malmstrom R."/>
            <person name="Stieglmeier M."/>
            <person name="Klingl A."/>
            <person name="Woyke T."/>
            <person name="Ryan C.M."/>
            <person name="Banfield J.F."/>
        </authorList>
    </citation>
    <scope>NUCLEOTIDE SEQUENCE [LARGE SCALE GENOMIC DNA]</scope>
</reference>
<dbReference type="SUPFAM" id="SSF53335">
    <property type="entry name" value="S-adenosyl-L-methionine-dependent methyltransferases"/>
    <property type="match status" value="1"/>
</dbReference>
<dbReference type="InterPro" id="IPR013216">
    <property type="entry name" value="Methyltransf_11"/>
</dbReference>
<proteinExistence type="predicted"/>
<protein>
    <recommendedName>
        <fullName evidence="1">Methyltransferase type 11 domain-containing protein</fullName>
    </recommendedName>
</protein>
<sequence length="130" mass="15044">YFISFAQRKYGNRKIKFIHGNALSLPFSPKKFDASLLVSTLHHFSDQEVKILLEEAERVTKKVVIIVDLIPYPSNYLKRFFVILDQGSFVRKEKEKENLVSQFFKIQSTNKLFAGLAEQYGIVAEVSQIK</sequence>
<feature type="domain" description="Methyltransferase type 11" evidence="1">
    <location>
        <begin position="2"/>
        <end position="62"/>
    </location>
</feature>